<reference evidence="1 2" key="1">
    <citation type="submission" date="2024-11" db="EMBL/GenBank/DDBJ databases">
        <title>The Natural Products Discovery Center: Release of the First 8490 Sequenced Strains for Exploring Actinobacteria Biosynthetic Diversity.</title>
        <authorList>
            <person name="Kalkreuter E."/>
            <person name="Kautsar S.A."/>
            <person name="Yang D."/>
            <person name="Bader C.D."/>
            <person name="Teijaro C.N."/>
            <person name="Fluegel L."/>
            <person name="Davis C.M."/>
            <person name="Simpson J.R."/>
            <person name="Lauterbach L."/>
            <person name="Steele A.D."/>
            <person name="Gui C."/>
            <person name="Meng S."/>
            <person name="Li G."/>
            <person name="Viehrig K."/>
            <person name="Ye F."/>
            <person name="Su P."/>
            <person name="Kiefer A.F."/>
            <person name="Nichols A."/>
            <person name="Cepeda A.J."/>
            <person name="Yan W."/>
            <person name="Fan B."/>
            <person name="Jiang Y."/>
            <person name="Adhikari A."/>
            <person name="Zheng C.-J."/>
            <person name="Schuster L."/>
            <person name="Cowan T.M."/>
            <person name="Smanski M.J."/>
            <person name="Chevrette M.G."/>
            <person name="De Carvalho L.P.S."/>
            <person name="Shen B."/>
        </authorList>
    </citation>
    <scope>NUCLEOTIDE SEQUENCE [LARGE SCALE GENOMIC DNA]</scope>
    <source>
        <strain evidence="1 2">NPDC020863</strain>
    </source>
</reference>
<dbReference type="InterPro" id="IPR006311">
    <property type="entry name" value="TAT_signal"/>
</dbReference>
<accession>A0ABW8LIX6</accession>
<organism evidence="1 2">
    <name type="scientific">Streptomyces milbemycinicus</name>
    <dbReference type="NCBI Taxonomy" id="476552"/>
    <lineage>
        <taxon>Bacteria</taxon>
        <taxon>Bacillati</taxon>
        <taxon>Actinomycetota</taxon>
        <taxon>Actinomycetes</taxon>
        <taxon>Kitasatosporales</taxon>
        <taxon>Streptomycetaceae</taxon>
        <taxon>Streptomyces</taxon>
    </lineage>
</organism>
<dbReference type="PROSITE" id="PS51318">
    <property type="entry name" value="TAT"/>
    <property type="match status" value="1"/>
</dbReference>
<dbReference type="Proteomes" id="UP001620295">
    <property type="component" value="Unassembled WGS sequence"/>
</dbReference>
<sequence length="218" mass="22640">MTPPRPAPGRLKNPADQGRRRFLTTVALGGATIVGATSLGAVDADAAFIAPLEPLDPAVARSAFVEGRIQRIDGSVLDIAGSHGDRARVRLTSATSVWKAGVATAEEIEAGDGLYARGVPMPDGTVAADAVWVNIVNLYATVRGIEQDRLHLTHGAHRIVGHLSPATTSASYPRTAPTSDLSRLRVGDGAQVLGAWRPADGAVDVVRVSVGPPPGRVR</sequence>
<proteinExistence type="predicted"/>
<name>A0ABW8LIX6_9ACTN</name>
<keyword evidence="2" id="KW-1185">Reference proteome</keyword>
<dbReference type="EMBL" id="JBJDQH010000004">
    <property type="protein sequence ID" value="MFK4265862.1"/>
    <property type="molecule type" value="Genomic_DNA"/>
</dbReference>
<protein>
    <submittedName>
        <fullName evidence="1">Cell wall protein</fullName>
    </submittedName>
</protein>
<comment type="caution">
    <text evidence="1">The sequence shown here is derived from an EMBL/GenBank/DDBJ whole genome shotgun (WGS) entry which is preliminary data.</text>
</comment>
<gene>
    <name evidence="1" type="ORF">ACI2L5_13070</name>
</gene>
<evidence type="ECO:0000313" key="2">
    <source>
        <dbReference type="Proteomes" id="UP001620295"/>
    </source>
</evidence>
<dbReference type="RefSeq" id="WP_404746263.1">
    <property type="nucleotide sequence ID" value="NZ_JBJDQH010000004.1"/>
</dbReference>
<evidence type="ECO:0000313" key="1">
    <source>
        <dbReference type="EMBL" id="MFK4265862.1"/>
    </source>
</evidence>